<keyword evidence="1" id="KW-0805">Transcription regulation</keyword>
<dbReference type="Gene3D" id="1.20.1270.220">
    <property type="match status" value="1"/>
</dbReference>
<sequence length="453" mass="50822">MDLGTVDKKLTNNEYNEIEDFCNDVNLVWNNCISYNQPGSDVVKMADELKKLFSEKWNKLLQDLQSGILSPENDLKRRTSSASATYKEDAVVEEKKPKPARPARSAPKKKAQPKKKATPTVIDAKEMTFEEKRKLGSTISTLEQDCLRKVVEIIQKQAPKASSKANELEIEVDLDKLDAITLRTLEEYVNSALSNNNNTTSNSADAAAPSETNQQHKKKKKNDQDSESSGGSSDESSNTESSSDSGSSDSDSENEKEKFMNMNMKNESAPQSLTNQPAPTEAVPPAATSPIQQSTPQETTKTGSEEKSEQEKIGMMMPTLENAKAISIENESGWSSMMMDDSDEESSAQQPPASTSFATMSSEASSNWTDFQNKSQQLAQRQKEREELRVRDMEEKQRRLEQEVKSQEDARIQAQKRDEMEREIAAKEREKFEASQKHEQEEQDSDLNRMFGI</sequence>
<name>A0AAW2ZLW6_9EUKA</name>
<evidence type="ECO:0000256" key="2">
    <source>
        <dbReference type="ARBA" id="ARBA00023117"/>
    </source>
</evidence>
<dbReference type="CDD" id="cd04369">
    <property type="entry name" value="Bromodomain"/>
    <property type="match status" value="1"/>
</dbReference>
<dbReference type="EMBL" id="JAOPGA020001684">
    <property type="protein sequence ID" value="KAL0490389.1"/>
    <property type="molecule type" value="Genomic_DNA"/>
</dbReference>
<dbReference type="InterPro" id="IPR038336">
    <property type="entry name" value="NET_sf"/>
</dbReference>
<dbReference type="PROSITE" id="PS50014">
    <property type="entry name" value="BROMODOMAIN_2"/>
    <property type="match status" value="1"/>
</dbReference>
<evidence type="ECO:0000259" key="6">
    <source>
        <dbReference type="PROSITE" id="PS50014"/>
    </source>
</evidence>
<feature type="compositionally biased region" description="Basic residues" evidence="5">
    <location>
        <begin position="98"/>
        <end position="117"/>
    </location>
</feature>
<reference evidence="8 9" key="1">
    <citation type="submission" date="2024-03" db="EMBL/GenBank/DDBJ databases">
        <title>The Acrasis kona genome and developmental transcriptomes reveal deep origins of eukaryotic multicellular pathways.</title>
        <authorList>
            <person name="Sheikh S."/>
            <person name="Fu C.-J."/>
            <person name="Brown M.W."/>
            <person name="Baldauf S.L."/>
        </authorList>
    </citation>
    <scope>NUCLEOTIDE SEQUENCE [LARGE SCALE GENOMIC DNA]</scope>
    <source>
        <strain evidence="8 9">ATCC MYA-3509</strain>
    </source>
</reference>
<evidence type="ECO:0000256" key="1">
    <source>
        <dbReference type="ARBA" id="ARBA00023015"/>
    </source>
</evidence>
<accession>A0AAW2ZLW6</accession>
<keyword evidence="3" id="KW-0804">Transcription</keyword>
<feature type="region of interest" description="Disordered" evidence="5">
    <location>
        <begin position="72"/>
        <end position="121"/>
    </location>
</feature>
<dbReference type="AlphaFoldDB" id="A0AAW2ZLW6"/>
<evidence type="ECO:0000259" key="7">
    <source>
        <dbReference type="PROSITE" id="PS51525"/>
    </source>
</evidence>
<feature type="compositionally biased region" description="Basic and acidic residues" evidence="5">
    <location>
        <begin position="381"/>
        <end position="440"/>
    </location>
</feature>
<comment type="caution">
    <text evidence="8">The sequence shown here is derived from an EMBL/GenBank/DDBJ whole genome shotgun (WGS) entry which is preliminary data.</text>
</comment>
<proteinExistence type="predicted"/>
<keyword evidence="2 4" id="KW-0103">Bromodomain</keyword>
<organism evidence="8 9">
    <name type="scientific">Acrasis kona</name>
    <dbReference type="NCBI Taxonomy" id="1008807"/>
    <lineage>
        <taxon>Eukaryota</taxon>
        <taxon>Discoba</taxon>
        <taxon>Heterolobosea</taxon>
        <taxon>Tetramitia</taxon>
        <taxon>Eutetramitia</taxon>
        <taxon>Acrasidae</taxon>
        <taxon>Acrasis</taxon>
    </lineage>
</organism>
<dbReference type="PROSITE" id="PS51525">
    <property type="entry name" value="NET"/>
    <property type="match status" value="1"/>
</dbReference>
<evidence type="ECO:0000256" key="4">
    <source>
        <dbReference type="PROSITE-ProRule" id="PRU00035"/>
    </source>
</evidence>
<feature type="compositionally biased region" description="Low complexity" evidence="5">
    <location>
        <begin position="227"/>
        <end position="249"/>
    </location>
</feature>
<feature type="compositionally biased region" description="Low complexity" evidence="5">
    <location>
        <begin position="193"/>
        <end position="210"/>
    </location>
</feature>
<dbReference type="InterPro" id="IPR036427">
    <property type="entry name" value="Bromodomain-like_sf"/>
</dbReference>
<feature type="domain" description="NET" evidence="7">
    <location>
        <begin position="117"/>
        <end position="200"/>
    </location>
</feature>
<dbReference type="Proteomes" id="UP001431209">
    <property type="component" value="Unassembled WGS sequence"/>
</dbReference>
<evidence type="ECO:0000313" key="9">
    <source>
        <dbReference type="Proteomes" id="UP001431209"/>
    </source>
</evidence>
<keyword evidence="9" id="KW-1185">Reference proteome</keyword>
<protein>
    <submittedName>
        <fullName evidence="8">Transcription factor GTE3</fullName>
    </submittedName>
</protein>
<evidence type="ECO:0000256" key="3">
    <source>
        <dbReference type="ARBA" id="ARBA00023163"/>
    </source>
</evidence>
<feature type="domain" description="Bromo" evidence="6">
    <location>
        <begin position="1"/>
        <end position="43"/>
    </location>
</feature>
<dbReference type="Pfam" id="PF00439">
    <property type="entry name" value="Bromodomain"/>
    <property type="match status" value="1"/>
</dbReference>
<evidence type="ECO:0000256" key="5">
    <source>
        <dbReference type="SAM" id="MobiDB-lite"/>
    </source>
</evidence>
<dbReference type="PANTHER" id="PTHR45926">
    <property type="entry name" value="OSJNBA0053K19.4 PROTEIN"/>
    <property type="match status" value="1"/>
</dbReference>
<gene>
    <name evidence="8" type="ORF">AKO1_003208</name>
</gene>
<feature type="region of interest" description="Disordered" evidence="5">
    <location>
        <begin position="193"/>
        <end position="453"/>
    </location>
</feature>
<dbReference type="PRINTS" id="PR00503">
    <property type="entry name" value="BROMODOMAIN"/>
</dbReference>
<feature type="compositionally biased region" description="Low complexity" evidence="5">
    <location>
        <begin position="277"/>
        <end position="290"/>
    </location>
</feature>
<dbReference type="InterPro" id="IPR001487">
    <property type="entry name" value="Bromodomain"/>
</dbReference>
<dbReference type="Pfam" id="PF17035">
    <property type="entry name" value="BET"/>
    <property type="match status" value="1"/>
</dbReference>
<feature type="compositionally biased region" description="Basic and acidic residues" evidence="5">
    <location>
        <begin position="303"/>
        <end position="312"/>
    </location>
</feature>
<feature type="compositionally biased region" description="Polar residues" evidence="5">
    <location>
        <begin position="263"/>
        <end position="276"/>
    </location>
</feature>
<evidence type="ECO:0000313" key="8">
    <source>
        <dbReference type="EMBL" id="KAL0490389.1"/>
    </source>
</evidence>
<dbReference type="SUPFAM" id="SSF47370">
    <property type="entry name" value="Bromodomain"/>
    <property type="match status" value="1"/>
</dbReference>
<dbReference type="InterPro" id="IPR027353">
    <property type="entry name" value="NET_dom"/>
</dbReference>
<dbReference type="SMART" id="SM00297">
    <property type="entry name" value="BROMO"/>
    <property type="match status" value="1"/>
</dbReference>
<dbReference type="Gene3D" id="1.20.920.10">
    <property type="entry name" value="Bromodomain-like"/>
    <property type="match status" value="1"/>
</dbReference>
<feature type="compositionally biased region" description="Basic and acidic residues" evidence="5">
    <location>
        <begin position="86"/>
        <end position="97"/>
    </location>
</feature>
<feature type="compositionally biased region" description="Polar residues" evidence="5">
    <location>
        <begin position="348"/>
        <end position="380"/>
    </location>
</feature>